<sequence>MKLQALGLFETMSCRKRYVPLDFEGDKKRIKVSLTS</sequence>
<gene>
    <name evidence="1" type="ORF">H310_12317</name>
</gene>
<dbReference type="RefSeq" id="XP_008877550.1">
    <property type="nucleotide sequence ID" value="XM_008879328.1"/>
</dbReference>
<dbReference type="VEuPathDB" id="FungiDB:H310_12317"/>
<dbReference type="GeneID" id="20089367"/>
<proteinExistence type="predicted"/>
<dbReference type="EMBL" id="KI913989">
    <property type="protein sequence ID" value="ETV93741.1"/>
    <property type="molecule type" value="Genomic_DNA"/>
</dbReference>
<accession>A0A024TJF1</accession>
<protein>
    <submittedName>
        <fullName evidence="1">Uncharacterized protein</fullName>
    </submittedName>
</protein>
<name>A0A024TJF1_9STRA</name>
<evidence type="ECO:0000313" key="1">
    <source>
        <dbReference type="EMBL" id="ETV93741.1"/>
    </source>
</evidence>
<reference evidence="1" key="1">
    <citation type="submission" date="2013-12" db="EMBL/GenBank/DDBJ databases">
        <title>The Genome Sequence of Aphanomyces invadans NJM9701.</title>
        <authorList>
            <consortium name="The Broad Institute Genomics Platform"/>
            <person name="Russ C."/>
            <person name="Tyler B."/>
            <person name="van West P."/>
            <person name="Dieguez-Uribeondo J."/>
            <person name="Young S.K."/>
            <person name="Zeng Q."/>
            <person name="Gargeya S."/>
            <person name="Fitzgerald M."/>
            <person name="Abouelleil A."/>
            <person name="Alvarado L."/>
            <person name="Chapman S.B."/>
            <person name="Gainer-Dewar J."/>
            <person name="Goldberg J."/>
            <person name="Griggs A."/>
            <person name="Gujja S."/>
            <person name="Hansen M."/>
            <person name="Howarth C."/>
            <person name="Imamovic A."/>
            <person name="Ireland A."/>
            <person name="Larimer J."/>
            <person name="McCowan C."/>
            <person name="Murphy C."/>
            <person name="Pearson M."/>
            <person name="Poon T.W."/>
            <person name="Priest M."/>
            <person name="Roberts A."/>
            <person name="Saif S."/>
            <person name="Shea T."/>
            <person name="Sykes S."/>
            <person name="Wortman J."/>
            <person name="Nusbaum C."/>
            <person name="Birren B."/>
        </authorList>
    </citation>
    <scope>NUCLEOTIDE SEQUENCE [LARGE SCALE GENOMIC DNA]</scope>
    <source>
        <strain evidence="1">NJM9701</strain>
    </source>
</reference>
<organism evidence="1">
    <name type="scientific">Aphanomyces invadans</name>
    <dbReference type="NCBI Taxonomy" id="157072"/>
    <lineage>
        <taxon>Eukaryota</taxon>
        <taxon>Sar</taxon>
        <taxon>Stramenopiles</taxon>
        <taxon>Oomycota</taxon>
        <taxon>Saprolegniomycetes</taxon>
        <taxon>Saprolegniales</taxon>
        <taxon>Verrucalvaceae</taxon>
        <taxon>Aphanomyces</taxon>
    </lineage>
</organism>
<dbReference type="AlphaFoldDB" id="A0A024TJF1"/>